<evidence type="ECO:0000256" key="1">
    <source>
        <dbReference type="ARBA" id="ARBA00004651"/>
    </source>
</evidence>
<protein>
    <submittedName>
        <fullName evidence="8">Putative exporter</fullName>
    </submittedName>
</protein>
<evidence type="ECO:0000256" key="3">
    <source>
        <dbReference type="ARBA" id="ARBA00022692"/>
    </source>
</evidence>
<keyword evidence="9" id="KW-1185">Reference proteome</keyword>
<accession>A0A840VRE2</accession>
<dbReference type="InterPro" id="IPR004869">
    <property type="entry name" value="MMPL_dom"/>
</dbReference>
<dbReference type="PANTHER" id="PTHR33406">
    <property type="entry name" value="MEMBRANE PROTEIN MJ1562-RELATED"/>
    <property type="match status" value="1"/>
</dbReference>
<dbReference type="PANTHER" id="PTHR33406:SF13">
    <property type="entry name" value="MEMBRANE PROTEIN YDFJ"/>
    <property type="match status" value="1"/>
</dbReference>
<evidence type="ECO:0000256" key="2">
    <source>
        <dbReference type="ARBA" id="ARBA00022475"/>
    </source>
</evidence>
<feature type="transmembrane region" description="Helical" evidence="6">
    <location>
        <begin position="367"/>
        <end position="386"/>
    </location>
</feature>
<feature type="transmembrane region" description="Helical" evidence="6">
    <location>
        <begin position="719"/>
        <end position="742"/>
    </location>
</feature>
<dbReference type="RefSeq" id="WP_183266943.1">
    <property type="nucleotide sequence ID" value="NZ_JACHFJ010000010.1"/>
</dbReference>
<sequence>MRPERLALGLWLALLVLCGVIDARSDYRTQMGDFLPHSASLAQQVLAGQVNGGAASHILLVSLKGAPTATLAALSEDLAGRLRQKGAFIDVMNGDDQSLAPVQDFVWRNRYLLSDGVTPARFTVEGLHTALTSDIGLLGTDLAPVLGQSLPADPTGEALNLMSALAPANTGPAINDGVWTSPSGDAALLFLHSAAAGFDLDAQQRDLGLIDTAFAAARAETPGSQAASLEVSGPGVFGVRTRDVTKHDVTRLSILATIGAVSLLAFAYRSPRVLLLGLLPIASGALAAIAAVSLSFGFVHGITLGFGVTLIGEAMDYAIYLFTQTAQGDTARDTLTRIWPTLRLGALTSVAGFAAMLGSSFTGFAQLGLFSIVGLIAAAAVTRFVLPPLVPKQFFAVGAGSIAKPLGWLIRHRRPARGVAVTALVAALAALLSHRGGMWDENLLDLSPIPAAAQALDTKLRHELGVPDQRYFAVFQAPSAQQALAKSEALAPVLAGLKSAGLLGGYDLPSTILPSDTTQRARQAALPNEATLTARLAQAQAGLPFRADAFAPFLKDVTAARTAPLLNAANLPPALALRFGSMLVQNGADWVVTAPLSGVTDPAKVAQHLSGSRADFVDLDHESATLMSTFQHEAVTLAIVGSLAILALLVVGLRSFRRAARVALPLIAAVTITAALLTLGGGKLSIFMVTGFLLIVAIGSNYCLFFERAEPGPPAWERAIASIVLANLCTVAAYGLMALSRIPVLHDIGVTVATGTFLSLVCGAVLSLPGKGRAP</sequence>
<comment type="caution">
    <text evidence="8">The sequence shown here is derived from an EMBL/GenBank/DDBJ whole genome shotgun (WGS) entry which is preliminary data.</text>
</comment>
<keyword evidence="4 6" id="KW-1133">Transmembrane helix</keyword>
<organism evidence="8 9">
    <name type="scientific">Acidocella aromatica</name>
    <dbReference type="NCBI Taxonomy" id="1303579"/>
    <lineage>
        <taxon>Bacteria</taxon>
        <taxon>Pseudomonadati</taxon>
        <taxon>Pseudomonadota</taxon>
        <taxon>Alphaproteobacteria</taxon>
        <taxon>Acetobacterales</taxon>
        <taxon>Acidocellaceae</taxon>
        <taxon>Acidocella</taxon>
    </lineage>
</organism>
<dbReference type="AlphaFoldDB" id="A0A840VRE2"/>
<feature type="transmembrane region" description="Helical" evidence="6">
    <location>
        <begin position="748"/>
        <end position="768"/>
    </location>
</feature>
<keyword evidence="2" id="KW-1003">Cell membrane</keyword>
<reference evidence="8 9" key="1">
    <citation type="submission" date="2020-08" db="EMBL/GenBank/DDBJ databases">
        <title>Genomic Encyclopedia of Type Strains, Phase IV (KMG-IV): sequencing the most valuable type-strain genomes for metagenomic binning, comparative biology and taxonomic classification.</title>
        <authorList>
            <person name="Goeker M."/>
        </authorList>
    </citation>
    <scope>NUCLEOTIDE SEQUENCE [LARGE SCALE GENOMIC DNA]</scope>
    <source>
        <strain evidence="8 9">DSM 27026</strain>
    </source>
</reference>
<evidence type="ECO:0000256" key="6">
    <source>
        <dbReference type="SAM" id="Phobius"/>
    </source>
</evidence>
<evidence type="ECO:0000256" key="4">
    <source>
        <dbReference type="ARBA" id="ARBA00022989"/>
    </source>
</evidence>
<keyword evidence="5 6" id="KW-0472">Membrane</keyword>
<feature type="transmembrane region" description="Helical" evidence="6">
    <location>
        <begin position="686"/>
        <end position="707"/>
    </location>
</feature>
<feature type="transmembrane region" description="Helical" evidence="6">
    <location>
        <begin position="662"/>
        <end position="680"/>
    </location>
</feature>
<evidence type="ECO:0000313" key="9">
    <source>
        <dbReference type="Proteomes" id="UP000553706"/>
    </source>
</evidence>
<comment type="subcellular location">
    <subcellularLocation>
        <location evidence="1">Cell membrane</location>
        <topology evidence="1">Multi-pass membrane protein</topology>
    </subcellularLocation>
</comment>
<feature type="transmembrane region" description="Helical" evidence="6">
    <location>
        <begin position="634"/>
        <end position="653"/>
    </location>
</feature>
<dbReference type="InterPro" id="IPR050545">
    <property type="entry name" value="Mycobact_MmpL"/>
</dbReference>
<name>A0A840VRE2_9PROT</name>
<gene>
    <name evidence="8" type="ORF">HNP71_002197</name>
</gene>
<feature type="transmembrane region" description="Helical" evidence="6">
    <location>
        <begin position="249"/>
        <end position="268"/>
    </location>
</feature>
<feature type="transmembrane region" description="Helical" evidence="6">
    <location>
        <begin position="302"/>
        <end position="322"/>
    </location>
</feature>
<dbReference type="GO" id="GO:0005886">
    <property type="term" value="C:plasma membrane"/>
    <property type="evidence" value="ECO:0007669"/>
    <property type="project" value="UniProtKB-SubCell"/>
</dbReference>
<keyword evidence="3 6" id="KW-0812">Transmembrane</keyword>
<evidence type="ECO:0000256" key="5">
    <source>
        <dbReference type="ARBA" id="ARBA00023136"/>
    </source>
</evidence>
<proteinExistence type="predicted"/>
<feature type="transmembrane region" description="Helical" evidence="6">
    <location>
        <begin position="275"/>
        <end position="296"/>
    </location>
</feature>
<dbReference type="Pfam" id="PF03176">
    <property type="entry name" value="MMPL"/>
    <property type="match status" value="1"/>
</dbReference>
<evidence type="ECO:0000259" key="7">
    <source>
        <dbReference type="Pfam" id="PF03176"/>
    </source>
</evidence>
<dbReference type="Gene3D" id="1.20.1640.10">
    <property type="entry name" value="Multidrug efflux transporter AcrB transmembrane domain"/>
    <property type="match status" value="2"/>
</dbReference>
<feature type="transmembrane region" description="Helical" evidence="6">
    <location>
        <begin position="342"/>
        <end position="361"/>
    </location>
</feature>
<dbReference type="EMBL" id="JACHFJ010000010">
    <property type="protein sequence ID" value="MBB5373930.1"/>
    <property type="molecule type" value="Genomic_DNA"/>
</dbReference>
<evidence type="ECO:0000313" key="8">
    <source>
        <dbReference type="EMBL" id="MBB5373930.1"/>
    </source>
</evidence>
<dbReference type="SUPFAM" id="SSF82866">
    <property type="entry name" value="Multidrug efflux transporter AcrB transmembrane domain"/>
    <property type="match status" value="2"/>
</dbReference>
<feature type="domain" description="Membrane transport protein MMPL" evidence="7">
    <location>
        <begin position="178"/>
        <end position="389"/>
    </location>
</feature>
<dbReference type="Proteomes" id="UP000553706">
    <property type="component" value="Unassembled WGS sequence"/>
</dbReference>